<evidence type="ECO:0000313" key="6">
    <source>
        <dbReference type="RefSeq" id="XP_019617900.1"/>
    </source>
</evidence>
<accession>A0A6P4XMP4</accession>
<dbReference type="GO" id="GO:0005886">
    <property type="term" value="C:plasma membrane"/>
    <property type="evidence" value="ECO:0007669"/>
    <property type="project" value="TreeGrafter"/>
</dbReference>
<feature type="chain" id="PRO_5027775294" evidence="4">
    <location>
        <begin position="22"/>
        <end position="339"/>
    </location>
</feature>
<keyword evidence="1" id="KW-0433">Leucine-rich repeat</keyword>
<evidence type="ECO:0000313" key="5">
    <source>
        <dbReference type="Proteomes" id="UP000515135"/>
    </source>
</evidence>
<evidence type="ECO:0000256" key="2">
    <source>
        <dbReference type="ARBA" id="ARBA00022729"/>
    </source>
</evidence>
<organism evidence="5 6">
    <name type="scientific">Branchiostoma belcheri</name>
    <name type="common">Amphioxus</name>
    <dbReference type="NCBI Taxonomy" id="7741"/>
    <lineage>
        <taxon>Eukaryota</taxon>
        <taxon>Metazoa</taxon>
        <taxon>Chordata</taxon>
        <taxon>Cephalochordata</taxon>
        <taxon>Leptocardii</taxon>
        <taxon>Amphioxiformes</taxon>
        <taxon>Branchiostomatidae</taxon>
        <taxon>Branchiostoma</taxon>
    </lineage>
</organism>
<dbReference type="GeneID" id="109465194"/>
<dbReference type="Gene3D" id="3.80.10.10">
    <property type="entry name" value="Ribonuclease Inhibitor"/>
    <property type="match status" value="1"/>
</dbReference>
<dbReference type="Proteomes" id="UP000515135">
    <property type="component" value="Unplaced"/>
</dbReference>
<dbReference type="KEGG" id="bbel:109465194"/>
<proteinExistence type="predicted"/>
<keyword evidence="3" id="KW-0677">Repeat</keyword>
<dbReference type="AlphaFoldDB" id="A0A6P4XMP4"/>
<dbReference type="InterPro" id="IPR032675">
    <property type="entry name" value="LRR_dom_sf"/>
</dbReference>
<dbReference type="InterPro" id="IPR050541">
    <property type="entry name" value="LRR_TM_domain-containing"/>
</dbReference>
<sequence length="339" mass="37439">MNARGLLLFVTLARLWSGCVCLPASCSILQISFFKTSQVNCYNMNRTTIPADIPTNAESLTILSNKCDIRNVTYIPPLPRLRRLGLNHNCIEYFSWISLRVLPNLRSLSLMNNRLRTVRLDTVIRYLPHLRNVDLRFNKLASFSEYELGRPQVSKVIVNDNPFHCDCELSWLIEKMACLRDCQPGDKGTCCSSCSACFVARGPKGRAYVCKSPRELEKLKLSDVSVSCAAHQSPANPVSISAASAKSPTGFGACQSTTEPAAISAPTEGTRSQIHRNETSLSMTPTGSAQTIMTSSFNAMDTPEQQENEGFPVLYILVQVSRATTDGIRTPNLLVPERV</sequence>
<evidence type="ECO:0000256" key="3">
    <source>
        <dbReference type="ARBA" id="ARBA00022737"/>
    </source>
</evidence>
<gene>
    <name evidence="6" type="primary">LOC109465194</name>
</gene>
<evidence type="ECO:0000256" key="1">
    <source>
        <dbReference type="ARBA" id="ARBA00022614"/>
    </source>
</evidence>
<dbReference type="RefSeq" id="XP_019617900.1">
    <property type="nucleotide sequence ID" value="XM_019762341.1"/>
</dbReference>
<name>A0A6P4XMP4_BRABE</name>
<feature type="signal peptide" evidence="4">
    <location>
        <begin position="1"/>
        <end position="21"/>
    </location>
</feature>
<dbReference type="PANTHER" id="PTHR24369:SF210">
    <property type="entry name" value="CHAOPTIN-RELATED"/>
    <property type="match status" value="1"/>
</dbReference>
<reference evidence="6" key="1">
    <citation type="submission" date="2025-08" db="UniProtKB">
        <authorList>
            <consortium name="RefSeq"/>
        </authorList>
    </citation>
    <scope>IDENTIFICATION</scope>
    <source>
        <tissue evidence="6">Gonad</tissue>
    </source>
</reference>
<keyword evidence="2 4" id="KW-0732">Signal</keyword>
<protein>
    <submittedName>
        <fullName evidence="6">Peroxidasin homolog</fullName>
    </submittedName>
</protein>
<dbReference type="OrthoDB" id="10347821at2759"/>
<dbReference type="PANTHER" id="PTHR24369">
    <property type="entry name" value="ANTIGEN BSP, PUTATIVE-RELATED"/>
    <property type="match status" value="1"/>
</dbReference>
<dbReference type="SUPFAM" id="SSF52058">
    <property type="entry name" value="L domain-like"/>
    <property type="match status" value="1"/>
</dbReference>
<keyword evidence="5" id="KW-1185">Reference proteome</keyword>
<evidence type="ECO:0000256" key="4">
    <source>
        <dbReference type="SAM" id="SignalP"/>
    </source>
</evidence>